<evidence type="ECO:0000256" key="1">
    <source>
        <dbReference type="SAM" id="MobiDB-lite"/>
    </source>
</evidence>
<proteinExistence type="predicted"/>
<protein>
    <submittedName>
        <fullName evidence="2">Uncharacterized protein</fullName>
    </submittedName>
</protein>
<evidence type="ECO:0000313" key="3">
    <source>
        <dbReference type="Proteomes" id="UP000334990"/>
    </source>
</evidence>
<sequence>MHDGAVRPRGGDQRPAADDLAGTGRQRCEQPELDGGEPDGPLSFGDGVAGGVEPEPRRGRGRDGPPGEGVQADDEFGEREGLDQVVVRSGAEAGQQIVQAVARGEQEDRGLHAALPQGQHHVTSIGVRQADRHAGRHAATLASGG</sequence>
<evidence type="ECO:0000313" key="2">
    <source>
        <dbReference type="EMBL" id="GES00968.1"/>
    </source>
</evidence>
<dbReference type="AlphaFoldDB" id="A0A5M3W2Y6"/>
<accession>A0A5M3W2Y6</accession>
<feature type="compositionally biased region" description="Basic and acidic residues" evidence="1">
    <location>
        <begin position="1"/>
        <end position="17"/>
    </location>
</feature>
<keyword evidence="3" id="KW-1185">Reference proteome</keyword>
<name>A0A5M3W2Y6_9ACTN</name>
<dbReference type="EMBL" id="BLAD01000047">
    <property type="protein sequence ID" value="GES00968.1"/>
    <property type="molecule type" value="Genomic_DNA"/>
</dbReference>
<feature type="region of interest" description="Disordered" evidence="1">
    <location>
        <begin position="1"/>
        <end position="81"/>
    </location>
</feature>
<dbReference type="Proteomes" id="UP000334990">
    <property type="component" value="Unassembled WGS sequence"/>
</dbReference>
<feature type="compositionally biased region" description="Basic and acidic residues" evidence="1">
    <location>
        <begin position="54"/>
        <end position="65"/>
    </location>
</feature>
<reference evidence="2 3" key="1">
    <citation type="submission" date="2019-10" db="EMBL/GenBank/DDBJ databases">
        <title>Whole genome shotgun sequence of Acrocarpospora corrugata NBRC 13972.</title>
        <authorList>
            <person name="Ichikawa N."/>
            <person name="Kimura A."/>
            <person name="Kitahashi Y."/>
            <person name="Komaki H."/>
            <person name="Oguchi A."/>
        </authorList>
    </citation>
    <scope>NUCLEOTIDE SEQUENCE [LARGE SCALE GENOMIC DNA]</scope>
    <source>
        <strain evidence="2 3">NBRC 13972</strain>
    </source>
</reference>
<organism evidence="2 3">
    <name type="scientific">Acrocarpospora corrugata</name>
    <dbReference type="NCBI Taxonomy" id="35763"/>
    <lineage>
        <taxon>Bacteria</taxon>
        <taxon>Bacillati</taxon>
        <taxon>Actinomycetota</taxon>
        <taxon>Actinomycetes</taxon>
        <taxon>Streptosporangiales</taxon>
        <taxon>Streptosporangiaceae</taxon>
        <taxon>Acrocarpospora</taxon>
    </lineage>
</organism>
<comment type="caution">
    <text evidence="2">The sequence shown here is derived from an EMBL/GenBank/DDBJ whole genome shotgun (WGS) entry which is preliminary data.</text>
</comment>
<gene>
    <name evidence="2" type="ORF">Acor_30320</name>
</gene>